<dbReference type="AlphaFoldDB" id="A0A087DSU5"/>
<gene>
    <name evidence="1" type="ORF">BSTER_1188</name>
</gene>
<evidence type="ECO:0000313" key="2">
    <source>
        <dbReference type="Proteomes" id="UP000029091"/>
    </source>
</evidence>
<reference evidence="1 2" key="1">
    <citation type="submission" date="2014-03" db="EMBL/GenBank/DDBJ databases">
        <title>Genomics of Bifidobacteria.</title>
        <authorList>
            <person name="Ventura M."/>
            <person name="Milani C."/>
            <person name="Lugli G.A."/>
        </authorList>
    </citation>
    <scope>NUCLEOTIDE SEQUENCE [LARGE SCALE GENOMIC DNA]</scope>
    <source>
        <strain evidence="2">JCM 15918</strain>
    </source>
</reference>
<dbReference type="EMBL" id="JGZQ01000003">
    <property type="protein sequence ID" value="KFI98595.1"/>
    <property type="molecule type" value="Genomic_DNA"/>
</dbReference>
<accession>A0A087DSU5</accession>
<organism evidence="1 2">
    <name type="scientific">Bifidobacterium adolescentis JCM 15918</name>
    <dbReference type="NCBI Taxonomy" id="1437612"/>
    <lineage>
        <taxon>Bacteria</taxon>
        <taxon>Bacillati</taxon>
        <taxon>Actinomycetota</taxon>
        <taxon>Actinomycetes</taxon>
        <taxon>Bifidobacteriales</taxon>
        <taxon>Bifidobacteriaceae</taxon>
        <taxon>Bifidobacterium</taxon>
    </lineage>
</organism>
<evidence type="ECO:0000313" key="1">
    <source>
        <dbReference type="EMBL" id="KFI98595.1"/>
    </source>
</evidence>
<protein>
    <submittedName>
        <fullName evidence="1">Relaxase/mobilization nuclease domain protein</fullName>
    </submittedName>
</protein>
<name>A0A087DSU5_BIFAD</name>
<dbReference type="RefSeq" id="WP_033499414.1">
    <property type="nucleotide sequence ID" value="NZ_JGZQ01000003.1"/>
</dbReference>
<proteinExistence type="predicted"/>
<dbReference type="Proteomes" id="UP000029091">
    <property type="component" value="Unassembled WGS sequence"/>
</dbReference>
<sequence>MPILKPISGHGSTGGIRRYLEKGGRALARDLFNLSYDERDAGALGEDAKDGLATVCWTGS</sequence>
<comment type="caution">
    <text evidence="1">The sequence shown here is derived from an EMBL/GenBank/DDBJ whole genome shotgun (WGS) entry which is preliminary data.</text>
</comment>